<evidence type="ECO:0000256" key="1">
    <source>
        <dbReference type="SAM" id="MobiDB-lite"/>
    </source>
</evidence>
<protein>
    <submittedName>
        <fullName evidence="2">Uncharacterized protein</fullName>
    </submittedName>
</protein>
<dbReference type="Proteomes" id="UP000037660">
    <property type="component" value="Unassembled WGS sequence"/>
</dbReference>
<keyword evidence="3" id="KW-1185">Reference proteome</keyword>
<gene>
    <name evidence="2" type="ORF">ISF6_1926</name>
</gene>
<reference evidence="3" key="1">
    <citation type="submission" date="2015-07" db="EMBL/GenBank/DDBJ databases">
        <title>Discovery of a poly(ethylene terephthalate assimilation.</title>
        <authorList>
            <person name="Yoshida S."/>
            <person name="Hiraga K."/>
            <person name="Takehana T."/>
            <person name="Taniguchi I."/>
            <person name="Yamaji H."/>
            <person name="Maeda Y."/>
            <person name="Toyohara K."/>
            <person name="Miyamoto K."/>
            <person name="Kimura Y."/>
            <person name="Oda K."/>
        </authorList>
    </citation>
    <scope>NUCLEOTIDE SEQUENCE [LARGE SCALE GENOMIC DNA]</scope>
    <source>
        <strain evidence="3">NBRC 110686 / TISTR 2288 / 201-F6</strain>
    </source>
</reference>
<accession>A0A0K8P0C7</accession>
<reference evidence="2 3" key="2">
    <citation type="journal article" date="2016" name="Science">
        <title>A bacterium that degrades and assimilates poly(ethylene terephthalate).</title>
        <authorList>
            <person name="Yoshida S."/>
            <person name="Hiraga K."/>
            <person name="Takehana T."/>
            <person name="Taniguchi I."/>
            <person name="Yamaji H."/>
            <person name="Maeda Y."/>
            <person name="Toyohara K."/>
            <person name="Miyamoto K."/>
            <person name="Kimura Y."/>
            <person name="Oda K."/>
        </authorList>
    </citation>
    <scope>NUCLEOTIDE SEQUENCE [LARGE SCALE GENOMIC DNA]</scope>
    <source>
        <strain evidence="3">NBRC 110686 / TISTR 2288 / 201-F6</strain>
    </source>
</reference>
<dbReference type="EMBL" id="BBYR01000031">
    <property type="protein sequence ID" value="GAP36086.1"/>
    <property type="molecule type" value="Genomic_DNA"/>
</dbReference>
<comment type="caution">
    <text evidence="2">The sequence shown here is derived from an EMBL/GenBank/DDBJ whole genome shotgun (WGS) entry which is preliminary data.</text>
</comment>
<dbReference type="AlphaFoldDB" id="A0A0K8P0C7"/>
<sequence>MFGHRRPQLSAQVRAAPAVSECHPIPSSTHRDTPRRRARLSLRSFIRRDTGPACGDDTNLYFSNPGATAASGAGRRAGWCCC</sequence>
<evidence type="ECO:0000313" key="3">
    <source>
        <dbReference type="Proteomes" id="UP000037660"/>
    </source>
</evidence>
<name>A0A0K8P0C7_PISS1</name>
<proteinExistence type="predicted"/>
<evidence type="ECO:0000313" key="2">
    <source>
        <dbReference type="EMBL" id="GAP36086.1"/>
    </source>
</evidence>
<feature type="region of interest" description="Disordered" evidence="1">
    <location>
        <begin position="1"/>
        <end position="36"/>
    </location>
</feature>
<organism evidence="2 3">
    <name type="scientific">Piscinibacter sakaiensis</name>
    <name type="common">Ideonella sakaiensis</name>
    <dbReference type="NCBI Taxonomy" id="1547922"/>
    <lineage>
        <taxon>Bacteria</taxon>
        <taxon>Pseudomonadati</taxon>
        <taxon>Pseudomonadota</taxon>
        <taxon>Betaproteobacteria</taxon>
        <taxon>Burkholderiales</taxon>
        <taxon>Sphaerotilaceae</taxon>
        <taxon>Piscinibacter</taxon>
    </lineage>
</organism>